<comment type="caution">
    <text evidence="5">The sequence shown here is derived from an EMBL/GenBank/DDBJ whole genome shotgun (WGS) entry which is preliminary data.</text>
</comment>
<keyword evidence="6" id="KW-1185">Reference proteome</keyword>
<gene>
    <name evidence="5" type="ORF">KDK92_20585</name>
</gene>
<dbReference type="EMBL" id="JAGSOJ010000005">
    <property type="protein sequence ID" value="MCM1992125.1"/>
    <property type="molecule type" value="Genomic_DNA"/>
</dbReference>
<evidence type="ECO:0000256" key="2">
    <source>
        <dbReference type="SAM" id="SignalP"/>
    </source>
</evidence>
<evidence type="ECO:0000313" key="6">
    <source>
        <dbReference type="Proteomes" id="UP001056429"/>
    </source>
</evidence>
<dbReference type="Pfam" id="PF00497">
    <property type="entry name" value="SBP_bac_3"/>
    <property type="match status" value="1"/>
</dbReference>
<feature type="signal peptide" evidence="2">
    <location>
        <begin position="1"/>
        <end position="33"/>
    </location>
</feature>
<dbReference type="PANTHER" id="PTHR35936">
    <property type="entry name" value="MEMBRANE-BOUND LYTIC MUREIN TRANSGLYCOSYLASE F"/>
    <property type="match status" value="1"/>
</dbReference>
<evidence type="ECO:0000259" key="4">
    <source>
        <dbReference type="SMART" id="SM00079"/>
    </source>
</evidence>
<dbReference type="InterPro" id="IPR001320">
    <property type="entry name" value="Iontro_rcpt_C"/>
</dbReference>
<dbReference type="PANTHER" id="PTHR35936:SF17">
    <property type="entry name" value="ARGININE-BINDING EXTRACELLULAR PROTEIN ARTP"/>
    <property type="match status" value="1"/>
</dbReference>
<dbReference type="SMART" id="SM00079">
    <property type="entry name" value="PBPe"/>
    <property type="match status" value="1"/>
</dbReference>
<name>A0A9J6P9K3_9CLOT</name>
<evidence type="ECO:0000313" key="5">
    <source>
        <dbReference type="EMBL" id="MCM1992125.1"/>
    </source>
</evidence>
<feature type="domain" description="Solute-binding protein family 3/N-terminal" evidence="3">
    <location>
        <begin position="49"/>
        <end position="271"/>
    </location>
</feature>
<proteinExistence type="predicted"/>
<dbReference type="CDD" id="cd13629">
    <property type="entry name" value="PBP2_Dsm1740"/>
    <property type="match status" value="1"/>
</dbReference>
<dbReference type="Proteomes" id="UP001056429">
    <property type="component" value="Unassembled WGS sequence"/>
</dbReference>
<evidence type="ECO:0000259" key="3">
    <source>
        <dbReference type="SMART" id="SM00062"/>
    </source>
</evidence>
<dbReference type="SMART" id="SM00062">
    <property type="entry name" value="PBPb"/>
    <property type="match status" value="1"/>
</dbReference>
<reference evidence="5" key="1">
    <citation type="journal article" date="2021" name="mSystems">
        <title>Bacteria and Archaea Synergistically Convert Glycine Betaine to Biogenic Methane in the Formosa Cold Seep of the South China Sea.</title>
        <authorList>
            <person name="Li L."/>
            <person name="Zhang W."/>
            <person name="Zhang S."/>
            <person name="Song L."/>
            <person name="Sun Q."/>
            <person name="Zhang H."/>
            <person name="Xiang H."/>
            <person name="Dong X."/>
        </authorList>
    </citation>
    <scope>NUCLEOTIDE SEQUENCE</scope>
    <source>
        <strain evidence="5">ZWT</strain>
    </source>
</reference>
<feature type="domain" description="Ionotropic glutamate receptor C-terminal" evidence="4">
    <location>
        <begin position="49"/>
        <end position="270"/>
    </location>
</feature>
<dbReference type="InterPro" id="IPR001638">
    <property type="entry name" value="Solute-binding_3/MltF_N"/>
</dbReference>
<feature type="chain" id="PRO_5039909081" evidence="2">
    <location>
        <begin position="34"/>
        <end position="284"/>
    </location>
</feature>
<dbReference type="Gene3D" id="3.40.190.10">
    <property type="entry name" value="Periplasmic binding protein-like II"/>
    <property type="match status" value="2"/>
</dbReference>
<reference evidence="5" key="2">
    <citation type="submission" date="2021-04" db="EMBL/GenBank/DDBJ databases">
        <authorList>
            <person name="Dong X."/>
        </authorList>
    </citation>
    <scope>NUCLEOTIDE SEQUENCE</scope>
    <source>
        <strain evidence="5">ZWT</strain>
    </source>
</reference>
<organism evidence="5 6">
    <name type="scientific">Oceanirhabdus seepicola</name>
    <dbReference type="NCBI Taxonomy" id="2828781"/>
    <lineage>
        <taxon>Bacteria</taxon>
        <taxon>Bacillati</taxon>
        <taxon>Bacillota</taxon>
        <taxon>Clostridia</taxon>
        <taxon>Eubacteriales</taxon>
        <taxon>Clostridiaceae</taxon>
        <taxon>Oceanirhabdus</taxon>
    </lineage>
</organism>
<protein>
    <submittedName>
        <fullName evidence="5">Transporter substrate-binding domain-containing protein</fullName>
    </submittedName>
</protein>
<evidence type="ECO:0000256" key="1">
    <source>
        <dbReference type="ARBA" id="ARBA00022729"/>
    </source>
</evidence>
<sequence>MNKKVNKKMNKLKKMIVIFGVLSLALTSLVGCASDKNSEKSKSSLDKETIVVGMELKYPPFETKNKKGDPEGASVMLAKAFGEFAGKEIEIVDVPYPSLITSLETGKIDMIISSMTITPAREERVDFSISYTTSQLMMLVYKDSKVQSVDDLNSSDVVIASKTGTIGALWAKENAPNAIIKNVNEEASAVLEVAQGKADVFIYDPLSVIRHHENYPDTTRTILEPLPNTKGWGVAVRKGESELVEKLNEFINKAKEDGTYDEIREKYLKDKMEEFEEYDIDFFF</sequence>
<dbReference type="GO" id="GO:0015276">
    <property type="term" value="F:ligand-gated monoatomic ion channel activity"/>
    <property type="evidence" value="ECO:0007669"/>
    <property type="project" value="InterPro"/>
</dbReference>
<dbReference type="RefSeq" id="WP_250861292.1">
    <property type="nucleotide sequence ID" value="NZ_JAGSOJ010000005.1"/>
</dbReference>
<accession>A0A9J6P9K3</accession>
<dbReference type="GO" id="GO:0016020">
    <property type="term" value="C:membrane"/>
    <property type="evidence" value="ECO:0007669"/>
    <property type="project" value="InterPro"/>
</dbReference>
<keyword evidence="1 2" id="KW-0732">Signal</keyword>
<dbReference type="SUPFAM" id="SSF53850">
    <property type="entry name" value="Periplasmic binding protein-like II"/>
    <property type="match status" value="1"/>
</dbReference>
<dbReference type="PROSITE" id="PS51257">
    <property type="entry name" value="PROKAR_LIPOPROTEIN"/>
    <property type="match status" value="1"/>
</dbReference>
<dbReference type="AlphaFoldDB" id="A0A9J6P9K3"/>